<dbReference type="Gene3D" id="3.30.70.2650">
    <property type="match status" value="1"/>
</dbReference>
<name>A0A1F8GQ52_9BACT</name>
<evidence type="ECO:0000313" key="3">
    <source>
        <dbReference type="Proteomes" id="UP000178444"/>
    </source>
</evidence>
<gene>
    <name evidence="2" type="ORF">A2941_02345</name>
</gene>
<reference evidence="2 3" key="1">
    <citation type="journal article" date="2016" name="Nat. Commun.">
        <title>Thousands of microbial genomes shed light on interconnected biogeochemical processes in an aquifer system.</title>
        <authorList>
            <person name="Anantharaman K."/>
            <person name="Brown C.T."/>
            <person name="Hug L.A."/>
            <person name="Sharon I."/>
            <person name="Castelle C.J."/>
            <person name="Probst A.J."/>
            <person name="Thomas B.C."/>
            <person name="Singh A."/>
            <person name="Wilkins M.J."/>
            <person name="Karaoz U."/>
            <person name="Brodie E.L."/>
            <person name="Williams K.H."/>
            <person name="Hubbard S.S."/>
            <person name="Banfield J.F."/>
        </authorList>
    </citation>
    <scope>NUCLEOTIDE SEQUENCE [LARGE SCALE GENOMIC DNA]</scope>
</reference>
<evidence type="ECO:0000313" key="2">
    <source>
        <dbReference type="EMBL" id="OGN27461.1"/>
    </source>
</evidence>
<dbReference type="InterPro" id="IPR048846">
    <property type="entry name" value="PaaX-like_central"/>
</dbReference>
<proteinExistence type="predicted"/>
<sequence length="200" mass="23498">MALAKSGLNKKISNLALEKRKEDLEDATKVLSLTKAALVMVGDLAAITIKSFWPHPYYHAFCEHRRRSLQSTLSRLQKNGLVRRDLADNFFVLTDKGIKERKKILDRINLEKTKSDKWDGKWRVLVFDIPEKHKDYREFLRAELVEYGFKPLQKSVWISPYRSAEELRNSIEDRGMERWVKLLVAETVFDDSWLKGEFKL</sequence>
<dbReference type="Pfam" id="PF20803">
    <property type="entry name" value="PaaX_M"/>
    <property type="match status" value="1"/>
</dbReference>
<dbReference type="AlphaFoldDB" id="A0A1F8GQ52"/>
<dbReference type="PANTHER" id="PTHR30319:SF1">
    <property type="entry name" value="TRANSCRIPTIONAL REPRESSOR PAAX"/>
    <property type="match status" value="1"/>
</dbReference>
<comment type="caution">
    <text evidence="2">The sequence shown here is derived from an EMBL/GenBank/DDBJ whole genome shotgun (WGS) entry which is preliminary data.</text>
</comment>
<accession>A0A1F8GQ52</accession>
<dbReference type="Proteomes" id="UP000178444">
    <property type="component" value="Unassembled WGS sequence"/>
</dbReference>
<dbReference type="PANTHER" id="PTHR30319">
    <property type="entry name" value="PHENYLACETIC ACID REGULATOR-RELATED TRANSCRIPTIONAL REPRESSOR"/>
    <property type="match status" value="1"/>
</dbReference>
<dbReference type="EMBL" id="MGKO01000010">
    <property type="protein sequence ID" value="OGN27461.1"/>
    <property type="molecule type" value="Genomic_DNA"/>
</dbReference>
<protein>
    <recommendedName>
        <fullName evidence="1">Transcriptional repressor PaaX-like central Cas2-like domain-containing protein</fullName>
    </recommendedName>
</protein>
<dbReference type="GO" id="GO:0006351">
    <property type="term" value="P:DNA-templated transcription"/>
    <property type="evidence" value="ECO:0007669"/>
    <property type="project" value="TreeGrafter"/>
</dbReference>
<organism evidence="2 3">
    <name type="scientific">Candidatus Yanofskybacteria bacterium RIFCSPLOWO2_01_FULL_49_17</name>
    <dbReference type="NCBI Taxonomy" id="1802700"/>
    <lineage>
        <taxon>Bacteria</taxon>
        <taxon>Candidatus Yanofskyibacteriota</taxon>
    </lineage>
</organism>
<feature type="domain" description="Transcriptional repressor PaaX-like central Cas2-like" evidence="1">
    <location>
        <begin position="116"/>
        <end position="187"/>
    </location>
</feature>
<evidence type="ECO:0000259" key="1">
    <source>
        <dbReference type="Pfam" id="PF20803"/>
    </source>
</evidence>